<evidence type="ECO:0000313" key="4">
    <source>
        <dbReference type="Proteomes" id="UP001231518"/>
    </source>
</evidence>
<feature type="region of interest" description="Disordered" evidence="1">
    <location>
        <begin position="137"/>
        <end position="168"/>
    </location>
</feature>
<gene>
    <name evidence="3" type="ORF">PYW07_015295</name>
</gene>
<evidence type="ECO:0000256" key="2">
    <source>
        <dbReference type="SAM" id="SignalP"/>
    </source>
</evidence>
<keyword evidence="2" id="KW-0732">Signal</keyword>
<dbReference type="AlphaFoldDB" id="A0AAD7YZ91"/>
<feature type="compositionally biased region" description="Basic and acidic residues" evidence="1">
    <location>
        <begin position="150"/>
        <end position="161"/>
    </location>
</feature>
<reference evidence="3" key="1">
    <citation type="submission" date="2023-03" db="EMBL/GenBank/DDBJ databases">
        <title>Chromosome-level genomes of two armyworms, Mythimna separata and Mythimna loreyi, provide insights into the biosynthesis and reception of sex pheromones.</title>
        <authorList>
            <person name="Zhao H."/>
        </authorList>
    </citation>
    <scope>NUCLEOTIDE SEQUENCE</scope>
    <source>
        <strain evidence="3">BeijingLab</strain>
        <tissue evidence="3">Pupa</tissue>
    </source>
</reference>
<keyword evidence="4" id="KW-1185">Reference proteome</keyword>
<evidence type="ECO:0000256" key="1">
    <source>
        <dbReference type="SAM" id="MobiDB-lite"/>
    </source>
</evidence>
<feature type="signal peptide" evidence="2">
    <location>
        <begin position="1"/>
        <end position="21"/>
    </location>
</feature>
<organism evidence="3 4">
    <name type="scientific">Mythimna separata</name>
    <name type="common">Oriental armyworm</name>
    <name type="synonym">Pseudaletia separata</name>
    <dbReference type="NCBI Taxonomy" id="271217"/>
    <lineage>
        <taxon>Eukaryota</taxon>
        <taxon>Metazoa</taxon>
        <taxon>Ecdysozoa</taxon>
        <taxon>Arthropoda</taxon>
        <taxon>Hexapoda</taxon>
        <taxon>Insecta</taxon>
        <taxon>Pterygota</taxon>
        <taxon>Neoptera</taxon>
        <taxon>Endopterygota</taxon>
        <taxon>Lepidoptera</taxon>
        <taxon>Glossata</taxon>
        <taxon>Ditrysia</taxon>
        <taxon>Noctuoidea</taxon>
        <taxon>Noctuidae</taxon>
        <taxon>Noctuinae</taxon>
        <taxon>Hadenini</taxon>
        <taxon>Mythimna</taxon>
    </lineage>
</organism>
<comment type="caution">
    <text evidence="3">The sequence shown here is derived from an EMBL/GenBank/DDBJ whole genome shotgun (WGS) entry which is preliminary data.</text>
</comment>
<name>A0AAD7YZ91_MYTSE</name>
<accession>A0AAD7YZ91</accession>
<sequence length="227" mass="25395">MDTALVKFFILWIICENIVLATSTALKGTANEDNSTRKKRSPANGFSLFGLNPISAAQESFNAVGNIFSGNHGNQHHQQHYNNYQEPIEVNYPYGNVRNAQGNFPSRNGIPNQMAQNNYQNRYDWPQDNKNEVIKKTVPDKKQKPTTKTVPEKSNEVHENTSELPSNGEVDKQLLDYIFQNSQFNYDAAGTTVDNSIDFVTATGEFETTTDDFKRMLPPAAVASLLG</sequence>
<dbReference type="EMBL" id="JARGEI010000004">
    <property type="protein sequence ID" value="KAJ8732696.1"/>
    <property type="molecule type" value="Genomic_DNA"/>
</dbReference>
<evidence type="ECO:0000313" key="3">
    <source>
        <dbReference type="EMBL" id="KAJ8732696.1"/>
    </source>
</evidence>
<proteinExistence type="predicted"/>
<dbReference type="Proteomes" id="UP001231518">
    <property type="component" value="Chromosome 6"/>
</dbReference>
<feature type="chain" id="PRO_5042068934" evidence="2">
    <location>
        <begin position="22"/>
        <end position="227"/>
    </location>
</feature>
<protein>
    <submittedName>
        <fullName evidence="3">Uncharacterized protein</fullName>
    </submittedName>
</protein>